<sequence length="217" mass="24467">MLELNPDIPKDPEKVARIMASAVKIFAQHGYLQAKTAEIAKNAEVSKGIVFRYFGDKGHLYLATVAYVIDLLTKRADFSVWTEARDLGDMIERAVRYKIQLQLEYPDEFRLSVQSFGEMNVLPEEIRPAIGELWQKQTTTSIATLEKPVLARMKLRPGVDKAVLEKLLTAIGNAVFADAQVFMKAHPDAKIEDFEPIISQIQAEYDILEHGFEAESV</sequence>
<dbReference type="InterPro" id="IPR001647">
    <property type="entry name" value="HTH_TetR"/>
</dbReference>
<dbReference type="PRINTS" id="PR00455">
    <property type="entry name" value="HTHTETR"/>
</dbReference>
<dbReference type="Gene3D" id="1.10.357.10">
    <property type="entry name" value="Tetracycline Repressor, domain 2"/>
    <property type="match status" value="1"/>
</dbReference>
<keyword evidence="3" id="KW-0804">Transcription</keyword>
<dbReference type="OrthoDB" id="9780939at2"/>
<name>A0A1Z5IB12_9LACO</name>
<dbReference type="PANTHER" id="PTHR30055:SF234">
    <property type="entry name" value="HTH-TYPE TRANSCRIPTIONAL REGULATOR BETI"/>
    <property type="match status" value="1"/>
</dbReference>
<dbReference type="PANTHER" id="PTHR30055">
    <property type="entry name" value="HTH-TYPE TRANSCRIPTIONAL REGULATOR RUTR"/>
    <property type="match status" value="1"/>
</dbReference>
<evidence type="ECO:0000313" key="6">
    <source>
        <dbReference type="EMBL" id="GAW98700.1"/>
    </source>
</evidence>
<dbReference type="InterPro" id="IPR009057">
    <property type="entry name" value="Homeodomain-like_sf"/>
</dbReference>
<dbReference type="Proteomes" id="UP000198374">
    <property type="component" value="Unassembled WGS sequence"/>
</dbReference>
<dbReference type="GO" id="GO:0003700">
    <property type="term" value="F:DNA-binding transcription factor activity"/>
    <property type="evidence" value="ECO:0007669"/>
    <property type="project" value="TreeGrafter"/>
</dbReference>
<comment type="caution">
    <text evidence="6">The sequence shown here is derived from an EMBL/GenBank/DDBJ whole genome shotgun (WGS) entry which is preliminary data.</text>
</comment>
<dbReference type="Pfam" id="PF00440">
    <property type="entry name" value="TetR_N"/>
    <property type="match status" value="1"/>
</dbReference>
<proteinExistence type="predicted"/>
<feature type="domain" description="HTH tetR-type" evidence="5">
    <location>
        <begin position="12"/>
        <end position="72"/>
    </location>
</feature>
<feature type="DNA-binding region" description="H-T-H motif" evidence="4">
    <location>
        <begin position="35"/>
        <end position="54"/>
    </location>
</feature>
<gene>
    <name evidence="6" type="primary">tetR_10</name>
    <name evidence="6" type="ORF">IWT30_00659</name>
</gene>
<dbReference type="InterPro" id="IPR036271">
    <property type="entry name" value="Tet_transcr_reg_TetR-rel_C_sf"/>
</dbReference>
<dbReference type="RefSeq" id="WP_159459273.1">
    <property type="nucleotide sequence ID" value="NZ_BCMF01000003.1"/>
</dbReference>
<dbReference type="Gene3D" id="1.10.10.60">
    <property type="entry name" value="Homeodomain-like"/>
    <property type="match status" value="1"/>
</dbReference>
<dbReference type="InterPro" id="IPR050109">
    <property type="entry name" value="HTH-type_TetR-like_transc_reg"/>
</dbReference>
<organism evidence="6 7">
    <name type="scientific">Secundilactobacillus mixtipabuli</name>
    <dbReference type="NCBI Taxonomy" id="1435342"/>
    <lineage>
        <taxon>Bacteria</taxon>
        <taxon>Bacillati</taxon>
        <taxon>Bacillota</taxon>
        <taxon>Bacilli</taxon>
        <taxon>Lactobacillales</taxon>
        <taxon>Lactobacillaceae</taxon>
        <taxon>Secundilactobacillus</taxon>
    </lineage>
</organism>
<evidence type="ECO:0000256" key="2">
    <source>
        <dbReference type="ARBA" id="ARBA00023125"/>
    </source>
</evidence>
<evidence type="ECO:0000313" key="7">
    <source>
        <dbReference type="Proteomes" id="UP000198374"/>
    </source>
</evidence>
<reference evidence="6 7" key="1">
    <citation type="submission" date="2015-11" db="EMBL/GenBank/DDBJ databases">
        <title>Draft genome sequences of new species of the genus Lactobacillus isolated from orchardgrass silage.</title>
        <authorList>
            <person name="Tohno M."/>
            <person name="Tanizawa Y."/>
            <person name="Arita M."/>
        </authorList>
    </citation>
    <scope>NUCLEOTIDE SEQUENCE [LARGE SCALE GENOMIC DNA]</scope>
    <source>
        <strain evidence="6 7">IWT30</strain>
    </source>
</reference>
<dbReference type="GO" id="GO:0000976">
    <property type="term" value="F:transcription cis-regulatory region binding"/>
    <property type="evidence" value="ECO:0007669"/>
    <property type="project" value="TreeGrafter"/>
</dbReference>
<keyword evidence="7" id="KW-1185">Reference proteome</keyword>
<evidence type="ECO:0000259" key="5">
    <source>
        <dbReference type="PROSITE" id="PS50977"/>
    </source>
</evidence>
<evidence type="ECO:0000256" key="3">
    <source>
        <dbReference type="ARBA" id="ARBA00023163"/>
    </source>
</evidence>
<evidence type="ECO:0000256" key="1">
    <source>
        <dbReference type="ARBA" id="ARBA00023015"/>
    </source>
</evidence>
<accession>A0A1Z5IB12</accession>
<protein>
    <submittedName>
        <fullName evidence="6">TetR family transcriptional regulator</fullName>
    </submittedName>
</protein>
<dbReference type="PROSITE" id="PS50977">
    <property type="entry name" value="HTH_TETR_2"/>
    <property type="match status" value="1"/>
</dbReference>
<evidence type="ECO:0000256" key="4">
    <source>
        <dbReference type="PROSITE-ProRule" id="PRU00335"/>
    </source>
</evidence>
<dbReference type="AlphaFoldDB" id="A0A1Z5IB12"/>
<dbReference type="SUPFAM" id="SSF48498">
    <property type="entry name" value="Tetracyclin repressor-like, C-terminal domain"/>
    <property type="match status" value="1"/>
</dbReference>
<dbReference type="EMBL" id="BCMF01000003">
    <property type="protein sequence ID" value="GAW98700.1"/>
    <property type="molecule type" value="Genomic_DNA"/>
</dbReference>
<keyword evidence="1" id="KW-0805">Transcription regulation</keyword>
<keyword evidence="2 4" id="KW-0238">DNA-binding</keyword>
<dbReference type="SUPFAM" id="SSF46689">
    <property type="entry name" value="Homeodomain-like"/>
    <property type="match status" value="1"/>
</dbReference>